<dbReference type="AlphaFoldDB" id="A0A160TPP0"/>
<protein>
    <submittedName>
        <fullName evidence="1">Uncharacterized protein</fullName>
    </submittedName>
</protein>
<evidence type="ECO:0000313" key="1">
    <source>
        <dbReference type="EMBL" id="CUS46407.1"/>
    </source>
</evidence>
<sequence length="68" mass="7779">MKGKLGFLERIRVSMIRHLHLPELVEMLFYLLVRDGRKEGQGLDKLSPNGWGCRRGSGCCHPIHAFSM</sequence>
<reference evidence="1" key="1">
    <citation type="submission" date="2015-10" db="EMBL/GenBank/DDBJ databases">
        <authorList>
            <person name="Gilbert D.G."/>
        </authorList>
    </citation>
    <scope>NUCLEOTIDE SEQUENCE</scope>
</reference>
<name>A0A160TPP0_9ZZZZ</name>
<proteinExistence type="predicted"/>
<dbReference type="EMBL" id="CZQE01000362">
    <property type="protein sequence ID" value="CUS46407.1"/>
    <property type="molecule type" value="Genomic_DNA"/>
</dbReference>
<accession>A0A160TPP0</accession>
<organism evidence="1">
    <name type="scientific">hydrothermal vent metagenome</name>
    <dbReference type="NCBI Taxonomy" id="652676"/>
    <lineage>
        <taxon>unclassified sequences</taxon>
        <taxon>metagenomes</taxon>
        <taxon>ecological metagenomes</taxon>
    </lineage>
</organism>
<gene>
    <name evidence="1" type="ORF">MGWOODY_Smn2117</name>
</gene>